<accession>A0A059Q2S4</accession>
<keyword evidence="6 12" id="KW-0472">Membrane</keyword>
<sequence length="607" mass="67053">MDRTPQSILFLLLIFSPSAAQNTTGSSPNEFHVGVILDLGSLVGKVARTSVSLALEDFYASHRNCSWKVVLHFKDSVGNDVQAASAVWALAQAAEKVGVLINKNKRLQFNKNSTCLESLAVSRIGPELLTAIVQNKFRGLSGNFDLTDRQLQVSALQIINVVGRSWRHIGFWTLKNGFPYQLNQNGLKLTMLDSMQQLNPVIWPGESTEVPRGWQLPASANKLRVGVHTSAYPEFIKTSKDPVTNATRASGLSIDIFEEAVKRLPFALAYEYQAFDTVDTQSTGSYNDFVYQVYLQRYDIAIGDITIRYNRTMYVDFTIPYTESGVAMIVPVKEKLAPTVTDIHELQKQGAYVGFHRGSYIEGLLEDIGFDRSKIRPYDTPDDFHIALSNEGRHGGVAALVLEVPYIKLFLAKYCKGYTMVGPIYKSAGFAFALPKRSPLLTEISRAILNITEGDSIIQIEKKWIDQNSCQNEEKVADSGAIAFGNFGGLFLLTGLVTTCSLSIALLRNQYKKGQQINIDHQNQQGQGQQEENGHVQDGDQNNEENGGCNDIENQATTIYMPHSLNTNSDQLGDCPQNNKAIALTHFGSQVTHRGGVTNIGDQVAQV</sequence>
<evidence type="ECO:0000256" key="8">
    <source>
        <dbReference type="ARBA" id="ARBA00023180"/>
    </source>
</evidence>
<evidence type="ECO:0000256" key="4">
    <source>
        <dbReference type="ARBA" id="ARBA00022989"/>
    </source>
</evidence>
<evidence type="ECO:0000256" key="2">
    <source>
        <dbReference type="ARBA" id="ARBA00022448"/>
    </source>
</evidence>
<dbReference type="CDD" id="cd13686">
    <property type="entry name" value="GluR_Plant"/>
    <property type="match status" value="1"/>
</dbReference>
<dbReference type="Gene3D" id="3.40.50.2300">
    <property type="match status" value="1"/>
</dbReference>
<reference evidence="16" key="1">
    <citation type="submission" date="2013-05" db="EMBL/GenBank/DDBJ databases">
        <title>Building the sugarcane genome for biotechnology and identifying evolutionary trends.</title>
        <authorList>
            <person name="De Setta N."/>
            <person name="Monteiro-Vitorello C.B."/>
            <person name="Metcalfe C.J."/>
            <person name="Cruz G.M.Q."/>
            <person name="Del Bem L.E."/>
            <person name="Vicentini R."/>
            <person name="Nogueira F.T.S."/>
            <person name="Campos R.A."/>
            <person name="Nunes S.L."/>
            <person name="Turrini P.C.G."/>
            <person name="Vieira A.P."/>
            <person name="Cruz E.A.O."/>
            <person name="Correa T.C.S."/>
            <person name="Hotta C.T."/>
            <person name="de Mello-Varani A."/>
            <person name="Vautrin S."/>
            <person name="Trindade A.S."/>
            <person name="Vilela M.M."/>
            <person name="Horta C.L."/>
            <person name="Sato P.M."/>
            <person name="de Andrade R.F."/>
            <person name="Nishiyama M.Y."/>
            <person name="Cardoso-Silva C.B."/>
            <person name="Scortecci K.C."/>
            <person name="Garcia A.A.F."/>
            <person name="Carneiro M.S."/>
            <person name="Kim C."/>
            <person name="Paterson A.H."/>
            <person name="Berges H."/>
            <person name="D'Hont A."/>
            <person name="de-Souza A.P."/>
            <person name="Souza G.M."/>
            <person name="Vincentz M."/>
            <person name="Kitajima J.P."/>
            <person name="Van Sluys M.-A."/>
        </authorList>
    </citation>
    <scope>NUCLEOTIDE SEQUENCE</scope>
</reference>
<dbReference type="GO" id="GO:0016020">
    <property type="term" value="C:membrane"/>
    <property type="evidence" value="ECO:0007669"/>
    <property type="project" value="UniProtKB-SubCell"/>
</dbReference>
<evidence type="ECO:0000256" key="12">
    <source>
        <dbReference type="SAM" id="Phobius"/>
    </source>
</evidence>
<feature type="domain" description="Ionotropic glutamate receptor C-terminal" evidence="15">
    <location>
        <begin position="222"/>
        <end position="467"/>
    </location>
</feature>
<keyword evidence="9" id="KW-1071">Ligand-gated ion channel</keyword>
<keyword evidence="7 16" id="KW-0675">Receptor</keyword>
<evidence type="ECO:0000256" key="1">
    <source>
        <dbReference type="ARBA" id="ARBA00004141"/>
    </source>
</evidence>
<dbReference type="SMART" id="SM00062">
    <property type="entry name" value="PBPb"/>
    <property type="match status" value="1"/>
</dbReference>
<evidence type="ECO:0000256" key="11">
    <source>
        <dbReference type="SAM" id="MobiDB-lite"/>
    </source>
</evidence>
<evidence type="ECO:0000256" key="10">
    <source>
        <dbReference type="ARBA" id="ARBA00023303"/>
    </source>
</evidence>
<feature type="compositionally biased region" description="Low complexity" evidence="11">
    <location>
        <begin position="522"/>
        <end position="531"/>
    </location>
</feature>
<feature type="domain" description="Solute-binding protein family 3/N-terminal" evidence="14">
    <location>
        <begin position="222"/>
        <end position="468"/>
    </location>
</feature>
<evidence type="ECO:0000256" key="7">
    <source>
        <dbReference type="ARBA" id="ARBA00023170"/>
    </source>
</evidence>
<dbReference type="Gene3D" id="3.40.190.10">
    <property type="entry name" value="Periplasmic binding protein-like II"/>
    <property type="match status" value="2"/>
</dbReference>
<feature type="chain" id="PRO_5001581659" evidence="13">
    <location>
        <begin position="21"/>
        <end position="607"/>
    </location>
</feature>
<keyword evidence="10" id="KW-0407">Ion channel</keyword>
<feature type="transmembrane region" description="Helical" evidence="12">
    <location>
        <begin position="487"/>
        <end position="507"/>
    </location>
</feature>
<dbReference type="PANTHER" id="PTHR18966">
    <property type="entry name" value="IONOTROPIC GLUTAMATE RECEPTOR"/>
    <property type="match status" value="1"/>
</dbReference>
<dbReference type="EMBL" id="KF184801">
    <property type="protein sequence ID" value="AGT16341.1"/>
    <property type="molecule type" value="Genomic_DNA"/>
</dbReference>
<comment type="subcellular location">
    <subcellularLocation>
        <location evidence="1">Membrane</location>
        <topology evidence="1">Multi-pass membrane protein</topology>
    </subcellularLocation>
</comment>
<gene>
    <name evidence="16" type="ORF">SHCRBa_029_O19_F_30</name>
</gene>
<evidence type="ECO:0000313" key="16">
    <source>
        <dbReference type="EMBL" id="AGT16341.1"/>
    </source>
</evidence>
<dbReference type="AlphaFoldDB" id="A0A059Q2S4"/>
<dbReference type="FunFam" id="3.40.50.2300:FF:000195">
    <property type="entry name" value="Glutamate receptor"/>
    <property type="match status" value="1"/>
</dbReference>
<feature type="signal peptide" evidence="13">
    <location>
        <begin position="1"/>
        <end position="20"/>
    </location>
</feature>
<keyword evidence="4 12" id="KW-1133">Transmembrane helix</keyword>
<evidence type="ECO:0000256" key="6">
    <source>
        <dbReference type="ARBA" id="ARBA00023136"/>
    </source>
</evidence>
<dbReference type="InterPro" id="IPR001638">
    <property type="entry name" value="Solute-binding_3/MltF_N"/>
</dbReference>
<evidence type="ECO:0000256" key="13">
    <source>
        <dbReference type="SAM" id="SignalP"/>
    </source>
</evidence>
<dbReference type="FunFam" id="3.40.190.10:FF:000213">
    <property type="entry name" value="Glutamate receptor"/>
    <property type="match status" value="1"/>
</dbReference>
<keyword evidence="3 12" id="KW-0812">Transmembrane</keyword>
<keyword evidence="5" id="KW-0406">Ion transport</keyword>
<keyword evidence="13" id="KW-0732">Signal</keyword>
<dbReference type="SMART" id="SM00079">
    <property type="entry name" value="PBPe"/>
    <property type="match status" value="1"/>
</dbReference>
<dbReference type="InterPro" id="IPR028082">
    <property type="entry name" value="Peripla_BP_I"/>
</dbReference>
<dbReference type="SUPFAM" id="SSF53822">
    <property type="entry name" value="Periplasmic binding protein-like I"/>
    <property type="match status" value="1"/>
</dbReference>
<evidence type="ECO:0000259" key="14">
    <source>
        <dbReference type="SMART" id="SM00062"/>
    </source>
</evidence>
<evidence type="ECO:0000256" key="3">
    <source>
        <dbReference type="ARBA" id="ARBA00022692"/>
    </source>
</evidence>
<feature type="region of interest" description="Disordered" evidence="11">
    <location>
        <begin position="522"/>
        <end position="551"/>
    </location>
</feature>
<proteinExistence type="predicted"/>
<organism evidence="16">
    <name type="scientific">Saccharum hybrid cultivar R570</name>
    <dbReference type="NCBI Taxonomy" id="131158"/>
    <lineage>
        <taxon>Eukaryota</taxon>
        <taxon>Viridiplantae</taxon>
        <taxon>Streptophyta</taxon>
        <taxon>Embryophyta</taxon>
        <taxon>Tracheophyta</taxon>
        <taxon>Spermatophyta</taxon>
        <taxon>Magnoliopsida</taxon>
        <taxon>Liliopsida</taxon>
        <taxon>Poales</taxon>
        <taxon>Poaceae</taxon>
        <taxon>PACMAD clade</taxon>
        <taxon>Panicoideae</taxon>
        <taxon>Andropogonodae</taxon>
        <taxon>Andropogoneae</taxon>
        <taxon>Saccharinae</taxon>
        <taxon>Saccharum</taxon>
        <taxon>Saccharum officinarum species complex</taxon>
    </lineage>
</organism>
<keyword evidence="8" id="KW-0325">Glycoprotein</keyword>
<dbReference type="InterPro" id="IPR015683">
    <property type="entry name" value="Ionotropic_Glu_rcpt"/>
</dbReference>
<dbReference type="GO" id="GO:0015276">
    <property type="term" value="F:ligand-gated monoatomic ion channel activity"/>
    <property type="evidence" value="ECO:0007669"/>
    <property type="project" value="InterPro"/>
</dbReference>
<evidence type="ECO:0000256" key="9">
    <source>
        <dbReference type="ARBA" id="ARBA00023286"/>
    </source>
</evidence>
<dbReference type="FunFam" id="3.40.190.10:FF:000103">
    <property type="entry name" value="Glutamate receptor"/>
    <property type="match status" value="1"/>
</dbReference>
<dbReference type="SUPFAM" id="SSF53850">
    <property type="entry name" value="Periplasmic binding protein-like II"/>
    <property type="match status" value="1"/>
</dbReference>
<dbReference type="Pfam" id="PF10613">
    <property type="entry name" value="Lig_chan-Glu_bd"/>
    <property type="match status" value="1"/>
</dbReference>
<evidence type="ECO:0000259" key="15">
    <source>
        <dbReference type="SMART" id="SM00079"/>
    </source>
</evidence>
<protein>
    <submittedName>
        <fullName evidence="16">Glutamate receptor</fullName>
    </submittedName>
</protein>
<dbReference type="InterPro" id="IPR001320">
    <property type="entry name" value="Iontro_rcpt_C"/>
</dbReference>
<keyword evidence="2" id="KW-0813">Transport</keyword>
<evidence type="ECO:0000256" key="5">
    <source>
        <dbReference type="ARBA" id="ARBA00023065"/>
    </source>
</evidence>
<name>A0A059Q2S4_9POAL</name>
<dbReference type="InterPro" id="IPR019594">
    <property type="entry name" value="Glu/Gly-bd"/>
</dbReference>